<evidence type="ECO:0000313" key="6">
    <source>
        <dbReference type="Proteomes" id="UP000183760"/>
    </source>
</evidence>
<evidence type="ECO:0000256" key="1">
    <source>
        <dbReference type="ARBA" id="ARBA00023002"/>
    </source>
</evidence>
<dbReference type="EMBL" id="BJXR01000053">
    <property type="protein sequence ID" value="GEN12018.1"/>
    <property type="molecule type" value="Genomic_DNA"/>
</dbReference>
<dbReference type="EMBL" id="FOIB01000011">
    <property type="protein sequence ID" value="SEU36794.1"/>
    <property type="molecule type" value="Genomic_DNA"/>
</dbReference>
<sequence>MSNTRGDVTVIGLGKMGSALAGAFLRAGHRVTVWNRTVSRAEPLRQAGAVLVPSAAAAVAASPLVVVCVSDHPSARAILDVPEVTSALSGRTLVQLSSGTPQEARDLETWARGRGIDLLCGAVLAWPRQIGTEEAAIVLSGPGDVLRRHESVLRALGGTLTNMGEAIGAACAMFSAVLTYLATHWIGFAHGAHVCRAEGLDVTDFGETLHALAPGLGQDARHMAKVLQTAGYANPESTLETAGNDITRLVQLSQEDGISDAVPRFVAGIFRQAIDAGLGAEEHAAVYKVLQGARQTVR</sequence>
<feature type="domain" description="6-phosphogluconate dehydrogenase NADP-binding" evidence="2">
    <location>
        <begin position="8"/>
        <end position="164"/>
    </location>
</feature>
<gene>
    <name evidence="4" type="primary">mmsB</name>
    <name evidence="4" type="ORF">MFU01_70550</name>
    <name evidence="5" type="ORF">SAMN05443572_111313</name>
</gene>
<dbReference type="InterPro" id="IPR036291">
    <property type="entry name" value="NAD(P)-bd_dom_sf"/>
</dbReference>
<evidence type="ECO:0000313" key="4">
    <source>
        <dbReference type="EMBL" id="GEN12018.1"/>
    </source>
</evidence>
<accession>A0A511TFQ0</accession>
<reference evidence="5 6" key="1">
    <citation type="submission" date="2016-10" db="EMBL/GenBank/DDBJ databases">
        <authorList>
            <person name="Varghese N."/>
            <person name="Submissions S."/>
        </authorList>
    </citation>
    <scope>NUCLEOTIDE SEQUENCE [LARGE SCALE GENOMIC DNA]</scope>
    <source>
        <strain evidence="5 6">DSM 16525</strain>
    </source>
</reference>
<dbReference type="Pfam" id="PF03446">
    <property type="entry name" value="NAD_binding_2"/>
    <property type="match status" value="1"/>
</dbReference>
<dbReference type="InterPro" id="IPR015815">
    <property type="entry name" value="HIBADH-related"/>
</dbReference>
<dbReference type="GO" id="GO:0050661">
    <property type="term" value="F:NADP binding"/>
    <property type="evidence" value="ECO:0007669"/>
    <property type="project" value="InterPro"/>
</dbReference>
<dbReference type="SUPFAM" id="SSF48179">
    <property type="entry name" value="6-phosphogluconate dehydrogenase C-terminal domain-like"/>
    <property type="match status" value="1"/>
</dbReference>
<dbReference type="PANTHER" id="PTHR43580">
    <property type="entry name" value="OXIDOREDUCTASE GLYR1-RELATED"/>
    <property type="match status" value="1"/>
</dbReference>
<dbReference type="RefSeq" id="WP_074958056.1">
    <property type="nucleotide sequence ID" value="NZ_BJXR01000053.1"/>
</dbReference>
<dbReference type="AlphaFoldDB" id="A0A511TFQ0"/>
<reference evidence="4 7" key="2">
    <citation type="submission" date="2019-07" db="EMBL/GenBank/DDBJ databases">
        <title>Whole genome shotgun sequence of Myxococcus fulvus NBRC 100333.</title>
        <authorList>
            <person name="Hosoyama A."/>
            <person name="Uohara A."/>
            <person name="Ohji S."/>
            <person name="Ichikawa N."/>
        </authorList>
    </citation>
    <scope>NUCLEOTIDE SEQUENCE [LARGE SCALE GENOMIC DNA]</scope>
    <source>
        <strain evidence="4 7">NBRC 100333</strain>
    </source>
</reference>
<dbReference type="GO" id="GO:0016491">
    <property type="term" value="F:oxidoreductase activity"/>
    <property type="evidence" value="ECO:0007669"/>
    <property type="project" value="UniProtKB-KW"/>
</dbReference>
<name>A0A511TFQ0_MYXFU</name>
<dbReference type="InterPro" id="IPR006115">
    <property type="entry name" value="6PGDH_NADP-bd"/>
</dbReference>
<feature type="domain" description="NADPH-dependent reductive aminase-like C-terminal" evidence="3">
    <location>
        <begin position="168"/>
        <end position="291"/>
    </location>
</feature>
<dbReference type="InterPro" id="IPR008927">
    <property type="entry name" value="6-PGluconate_DH-like_C_sf"/>
</dbReference>
<proteinExistence type="predicted"/>
<dbReference type="Proteomes" id="UP000321514">
    <property type="component" value="Unassembled WGS sequence"/>
</dbReference>
<dbReference type="PIRSF" id="PIRSF000103">
    <property type="entry name" value="HIBADH"/>
    <property type="match status" value="1"/>
</dbReference>
<dbReference type="Gene3D" id="1.10.1040.10">
    <property type="entry name" value="N-(1-d-carboxylethyl)-l-norvaline Dehydrogenase, domain 2"/>
    <property type="match status" value="1"/>
</dbReference>
<protein>
    <submittedName>
        <fullName evidence="4">3-hydroxyisobutyrate dehydrogenase</fullName>
    </submittedName>
</protein>
<keyword evidence="1" id="KW-0560">Oxidoreductase</keyword>
<dbReference type="PANTHER" id="PTHR43580:SF2">
    <property type="entry name" value="CYTOKINE-LIKE NUCLEAR FACTOR N-PAC"/>
    <property type="match status" value="1"/>
</dbReference>
<dbReference type="InterPro" id="IPR013328">
    <property type="entry name" value="6PGD_dom2"/>
</dbReference>
<dbReference type="InterPro" id="IPR051265">
    <property type="entry name" value="HIBADH-related_NP60_sf"/>
</dbReference>
<evidence type="ECO:0000259" key="2">
    <source>
        <dbReference type="Pfam" id="PF03446"/>
    </source>
</evidence>
<dbReference type="SUPFAM" id="SSF51735">
    <property type="entry name" value="NAD(P)-binding Rossmann-fold domains"/>
    <property type="match status" value="1"/>
</dbReference>
<dbReference type="Proteomes" id="UP000183760">
    <property type="component" value="Unassembled WGS sequence"/>
</dbReference>
<dbReference type="STRING" id="1334629.MFUL124B02_13350"/>
<dbReference type="InterPro" id="IPR048666">
    <property type="entry name" value="RedAm-like_C"/>
</dbReference>
<dbReference type="OrthoDB" id="9812907at2"/>
<evidence type="ECO:0000313" key="5">
    <source>
        <dbReference type="EMBL" id="SEU36794.1"/>
    </source>
</evidence>
<dbReference type="Gene3D" id="3.40.50.720">
    <property type="entry name" value="NAD(P)-binding Rossmann-like Domain"/>
    <property type="match status" value="1"/>
</dbReference>
<dbReference type="Pfam" id="PF21761">
    <property type="entry name" value="RedAm-like_C"/>
    <property type="match status" value="1"/>
</dbReference>
<comment type="caution">
    <text evidence="4">The sequence shown here is derived from an EMBL/GenBank/DDBJ whole genome shotgun (WGS) entry which is preliminary data.</text>
</comment>
<evidence type="ECO:0000313" key="7">
    <source>
        <dbReference type="Proteomes" id="UP000321514"/>
    </source>
</evidence>
<organism evidence="4 7">
    <name type="scientific">Myxococcus fulvus</name>
    <dbReference type="NCBI Taxonomy" id="33"/>
    <lineage>
        <taxon>Bacteria</taxon>
        <taxon>Pseudomonadati</taxon>
        <taxon>Myxococcota</taxon>
        <taxon>Myxococcia</taxon>
        <taxon>Myxococcales</taxon>
        <taxon>Cystobacterineae</taxon>
        <taxon>Myxococcaceae</taxon>
        <taxon>Myxococcus</taxon>
    </lineage>
</organism>
<evidence type="ECO:0000259" key="3">
    <source>
        <dbReference type="Pfam" id="PF21761"/>
    </source>
</evidence>
<keyword evidence="6" id="KW-1185">Reference proteome</keyword>